<organism evidence="2 3">
    <name type="scientific">Aphis craccivora</name>
    <name type="common">Cowpea aphid</name>
    <dbReference type="NCBI Taxonomy" id="307492"/>
    <lineage>
        <taxon>Eukaryota</taxon>
        <taxon>Metazoa</taxon>
        <taxon>Ecdysozoa</taxon>
        <taxon>Arthropoda</taxon>
        <taxon>Hexapoda</taxon>
        <taxon>Insecta</taxon>
        <taxon>Pterygota</taxon>
        <taxon>Neoptera</taxon>
        <taxon>Paraneoptera</taxon>
        <taxon>Hemiptera</taxon>
        <taxon>Sternorrhyncha</taxon>
        <taxon>Aphidomorpha</taxon>
        <taxon>Aphidoidea</taxon>
        <taxon>Aphididae</taxon>
        <taxon>Aphidini</taxon>
        <taxon>Aphis</taxon>
        <taxon>Aphis</taxon>
    </lineage>
</organism>
<reference evidence="2 3" key="1">
    <citation type="submission" date="2019-08" db="EMBL/GenBank/DDBJ databases">
        <title>Whole genome of Aphis craccivora.</title>
        <authorList>
            <person name="Voronova N.V."/>
            <person name="Shulinski R.S."/>
            <person name="Bandarenka Y.V."/>
            <person name="Zhorov D.G."/>
            <person name="Warner D."/>
        </authorList>
    </citation>
    <scope>NUCLEOTIDE SEQUENCE [LARGE SCALE GENOMIC DNA]</scope>
    <source>
        <strain evidence="2">180601</strain>
        <tissue evidence="2">Whole Body</tissue>
    </source>
</reference>
<protein>
    <submittedName>
        <fullName evidence="2">Uncharacterized protein</fullName>
    </submittedName>
</protein>
<proteinExistence type="predicted"/>
<name>A0A6G0YA24_APHCR</name>
<dbReference type="EMBL" id="VUJU01005269">
    <property type="protein sequence ID" value="KAF0751751.1"/>
    <property type="molecule type" value="Genomic_DNA"/>
</dbReference>
<feature type="region of interest" description="Disordered" evidence="1">
    <location>
        <begin position="1"/>
        <end position="24"/>
    </location>
</feature>
<dbReference type="AlphaFoldDB" id="A0A6G0YA24"/>
<dbReference type="Proteomes" id="UP000478052">
    <property type="component" value="Unassembled WGS sequence"/>
</dbReference>
<evidence type="ECO:0000256" key="1">
    <source>
        <dbReference type="SAM" id="MobiDB-lite"/>
    </source>
</evidence>
<gene>
    <name evidence="2" type="ORF">FWK35_00034957</name>
</gene>
<feature type="compositionally biased region" description="Basic and acidic residues" evidence="1">
    <location>
        <begin position="1"/>
        <end position="14"/>
    </location>
</feature>
<evidence type="ECO:0000313" key="3">
    <source>
        <dbReference type="Proteomes" id="UP000478052"/>
    </source>
</evidence>
<evidence type="ECO:0000313" key="2">
    <source>
        <dbReference type="EMBL" id="KAF0751751.1"/>
    </source>
</evidence>
<sequence>MAHGTRMNERRTVDRSGPPDVVGDESSRYFRKVVKYVIFRRSHWLVGRQCRHIVDAESSKHLPAAAANTDLDGGYAIPAKCQPLRRAGRVNSSTTETDFGYFDRDEI</sequence>
<accession>A0A6G0YA24</accession>
<keyword evidence="3" id="KW-1185">Reference proteome</keyword>
<comment type="caution">
    <text evidence="2">The sequence shown here is derived from an EMBL/GenBank/DDBJ whole genome shotgun (WGS) entry which is preliminary data.</text>
</comment>